<name>A0ACB1AFY2_MELEN</name>
<organism evidence="1 2">
    <name type="scientific">Meloidogyne enterolobii</name>
    <name type="common">Root-knot nematode worm</name>
    <name type="synonym">Meloidogyne mayaguensis</name>
    <dbReference type="NCBI Taxonomy" id="390850"/>
    <lineage>
        <taxon>Eukaryota</taxon>
        <taxon>Metazoa</taxon>
        <taxon>Ecdysozoa</taxon>
        <taxon>Nematoda</taxon>
        <taxon>Chromadorea</taxon>
        <taxon>Rhabditida</taxon>
        <taxon>Tylenchina</taxon>
        <taxon>Tylenchomorpha</taxon>
        <taxon>Tylenchoidea</taxon>
        <taxon>Meloidogynidae</taxon>
        <taxon>Meloidogyninae</taxon>
        <taxon>Meloidogyne</taxon>
    </lineage>
</organism>
<gene>
    <name evidence="1" type="ORF">MENTE1834_LOCUS37938</name>
</gene>
<proteinExistence type="predicted"/>
<keyword evidence="2" id="KW-1185">Reference proteome</keyword>
<sequence length="123" mass="14073">MSGMLGPVIWDTFRTIAAICTLGLSSVDDGGLKAFTHEAVLFAVHCRNCGRTMALTCELSTSGKYIRWGGYLLYTKDRKSREFNPHMPYNKIKKVFDGMWEEYNLISANCMHWARDFYGRICD</sequence>
<evidence type="ECO:0000313" key="2">
    <source>
        <dbReference type="Proteomes" id="UP001497535"/>
    </source>
</evidence>
<accession>A0ACB1AFY2</accession>
<comment type="caution">
    <text evidence="1">The sequence shown here is derived from an EMBL/GenBank/DDBJ whole genome shotgun (WGS) entry which is preliminary data.</text>
</comment>
<dbReference type="Proteomes" id="UP001497535">
    <property type="component" value="Unassembled WGS sequence"/>
</dbReference>
<dbReference type="EMBL" id="CAVMJV010000081">
    <property type="protein sequence ID" value="CAK5090168.1"/>
    <property type="molecule type" value="Genomic_DNA"/>
</dbReference>
<evidence type="ECO:0000313" key="1">
    <source>
        <dbReference type="EMBL" id="CAK5090168.1"/>
    </source>
</evidence>
<reference evidence="1" key="1">
    <citation type="submission" date="2023-11" db="EMBL/GenBank/DDBJ databases">
        <authorList>
            <person name="Poullet M."/>
        </authorList>
    </citation>
    <scope>NUCLEOTIDE SEQUENCE</scope>
    <source>
        <strain evidence="1">E1834</strain>
    </source>
</reference>
<protein>
    <submittedName>
        <fullName evidence="1">Uncharacterized protein</fullName>
    </submittedName>
</protein>